<evidence type="ECO:0000313" key="2">
    <source>
        <dbReference type="Proteomes" id="UP001148838"/>
    </source>
</evidence>
<dbReference type="Proteomes" id="UP001148838">
    <property type="component" value="Unassembled WGS sequence"/>
</dbReference>
<gene>
    <name evidence="1" type="ORF">ANN_06023</name>
</gene>
<dbReference type="EMBL" id="JAJSOF020000011">
    <property type="protein sequence ID" value="KAJ4444232.1"/>
    <property type="molecule type" value="Genomic_DNA"/>
</dbReference>
<proteinExistence type="predicted"/>
<keyword evidence="2" id="KW-1185">Reference proteome</keyword>
<evidence type="ECO:0000313" key="1">
    <source>
        <dbReference type="EMBL" id="KAJ4444232.1"/>
    </source>
</evidence>
<comment type="caution">
    <text evidence="1">The sequence shown here is derived from an EMBL/GenBank/DDBJ whole genome shotgun (WGS) entry which is preliminary data.</text>
</comment>
<organism evidence="1 2">
    <name type="scientific">Periplaneta americana</name>
    <name type="common">American cockroach</name>
    <name type="synonym">Blatta americana</name>
    <dbReference type="NCBI Taxonomy" id="6978"/>
    <lineage>
        <taxon>Eukaryota</taxon>
        <taxon>Metazoa</taxon>
        <taxon>Ecdysozoa</taxon>
        <taxon>Arthropoda</taxon>
        <taxon>Hexapoda</taxon>
        <taxon>Insecta</taxon>
        <taxon>Pterygota</taxon>
        <taxon>Neoptera</taxon>
        <taxon>Polyneoptera</taxon>
        <taxon>Dictyoptera</taxon>
        <taxon>Blattodea</taxon>
        <taxon>Blattoidea</taxon>
        <taxon>Blattidae</taxon>
        <taxon>Blattinae</taxon>
        <taxon>Periplaneta</taxon>
    </lineage>
</organism>
<name>A0ABQ8TE96_PERAM</name>
<accession>A0ABQ8TE96</accession>
<protein>
    <submittedName>
        <fullName evidence="1">Uncharacterized protein</fullName>
    </submittedName>
</protein>
<sequence length="239" mass="28044">MDENAIDLHRTDGKIVIDYLSSVRWKNSNGKKKIGKKVHLNAIDLARDRTRNRGHRRPALHQLANQSTVSIVRSRNMFAFSSNERAFNIESYFRTGTEFRRGIRRRYIIFFEWRAYILYMNGFQIECCVVIQFPRSQYTDLFAGNAGARNQLFPRRKGIALPDLAIHAARVTSRTVLLAVKPPHLCPKPKPQNRFYLTPYEENSDFPNDRPEDCEKDGTYIPYTLYVYEYCSHVEEDER</sequence>
<reference evidence="1 2" key="1">
    <citation type="journal article" date="2022" name="Allergy">
        <title>Genome assembly and annotation of Periplaneta americana reveal a comprehensive cockroach allergen profile.</title>
        <authorList>
            <person name="Wang L."/>
            <person name="Xiong Q."/>
            <person name="Saelim N."/>
            <person name="Wang L."/>
            <person name="Nong W."/>
            <person name="Wan A.T."/>
            <person name="Shi M."/>
            <person name="Liu X."/>
            <person name="Cao Q."/>
            <person name="Hui J.H.L."/>
            <person name="Sookrung N."/>
            <person name="Leung T.F."/>
            <person name="Tungtrongchitr A."/>
            <person name="Tsui S.K.W."/>
        </authorList>
    </citation>
    <scope>NUCLEOTIDE SEQUENCE [LARGE SCALE GENOMIC DNA]</scope>
    <source>
        <strain evidence="1">PWHHKU_190912</strain>
    </source>
</reference>